<dbReference type="Gene3D" id="3.40.20.10">
    <property type="entry name" value="Severin"/>
    <property type="match status" value="1"/>
</dbReference>
<dbReference type="InterPro" id="IPR036175">
    <property type="entry name" value="Sec23/24_helical_dom_sf"/>
</dbReference>
<dbReference type="GO" id="GO:0000149">
    <property type="term" value="F:SNARE binding"/>
    <property type="evidence" value="ECO:0007669"/>
    <property type="project" value="TreeGrafter"/>
</dbReference>
<dbReference type="SUPFAM" id="SSF81811">
    <property type="entry name" value="Helical domain of Sec23/24"/>
    <property type="match status" value="1"/>
</dbReference>
<dbReference type="GO" id="GO:0008270">
    <property type="term" value="F:zinc ion binding"/>
    <property type="evidence" value="ECO:0007669"/>
    <property type="project" value="TreeGrafter"/>
</dbReference>
<name>A0A2A2KMP8_9BILA</name>
<dbReference type="Proteomes" id="UP000218231">
    <property type="component" value="Unassembled WGS sequence"/>
</dbReference>
<dbReference type="PANTHER" id="PTHR13803">
    <property type="entry name" value="SEC24-RELATED PROTEIN"/>
    <property type="match status" value="1"/>
</dbReference>
<evidence type="ECO:0000259" key="1">
    <source>
        <dbReference type="Pfam" id="PF04815"/>
    </source>
</evidence>
<proteinExistence type="predicted"/>
<dbReference type="OrthoDB" id="49016at2759"/>
<feature type="non-terminal residue" evidence="2">
    <location>
        <position position="1"/>
    </location>
</feature>
<dbReference type="GO" id="GO:0090110">
    <property type="term" value="P:COPII-coated vesicle cargo loading"/>
    <property type="evidence" value="ECO:0007669"/>
    <property type="project" value="TreeGrafter"/>
</dbReference>
<dbReference type="InterPro" id="IPR029006">
    <property type="entry name" value="ADF-H/Gelsolin-like_dom_sf"/>
</dbReference>
<sequence>VDRTMTGQPIQDSREAIINAVMDSLGAYSKTIGQGRAGLLTPKEGHLKYFPQYALAMLKHTAFAAGRSIKLDERAAAMLMFRFCPLEQILSELYPKLYRLNQLAQPPVGRDENGEDIIEWPQPLPCSFEYVHRDGAYLLETGSALYLYVTSYTDQQFMLDAFGADYNNIKQCLLDEVNNDVARRVQAFIKKVVGLKFYLGPLIIVKEDLPNKQLFARRLVDDRTENTFSYVEFINYIRREMNK</sequence>
<dbReference type="InterPro" id="IPR036180">
    <property type="entry name" value="Gelsolin-like_dom_sf"/>
</dbReference>
<comment type="caution">
    <text evidence="2">The sequence shown here is derived from an EMBL/GenBank/DDBJ whole genome shotgun (WGS) entry which is preliminary data.</text>
</comment>
<dbReference type="STRING" id="2018661.A0A2A2KMP8"/>
<dbReference type="Pfam" id="PF04815">
    <property type="entry name" value="Sec23_helical"/>
    <property type="match status" value="1"/>
</dbReference>
<dbReference type="PANTHER" id="PTHR13803:SF39">
    <property type="entry name" value="SECRETORY 24AB, ISOFORM A"/>
    <property type="match status" value="1"/>
</dbReference>
<reference evidence="2 3" key="1">
    <citation type="journal article" date="2017" name="Curr. Biol.">
        <title>Genome architecture and evolution of a unichromosomal asexual nematode.</title>
        <authorList>
            <person name="Fradin H."/>
            <person name="Zegar C."/>
            <person name="Gutwein M."/>
            <person name="Lucas J."/>
            <person name="Kovtun M."/>
            <person name="Corcoran D."/>
            <person name="Baugh L.R."/>
            <person name="Kiontke K."/>
            <person name="Gunsalus K."/>
            <person name="Fitch D.H."/>
            <person name="Piano F."/>
        </authorList>
    </citation>
    <scope>NUCLEOTIDE SEQUENCE [LARGE SCALE GENOMIC DNA]</scope>
    <source>
        <strain evidence="2">PF1309</strain>
    </source>
</reference>
<dbReference type="InterPro" id="IPR006900">
    <property type="entry name" value="Sec23/24_helical_dom"/>
</dbReference>
<evidence type="ECO:0000313" key="2">
    <source>
        <dbReference type="EMBL" id="PAV75117.1"/>
    </source>
</evidence>
<dbReference type="GO" id="GO:0030127">
    <property type="term" value="C:COPII vesicle coat"/>
    <property type="evidence" value="ECO:0007669"/>
    <property type="project" value="InterPro"/>
</dbReference>
<evidence type="ECO:0000313" key="3">
    <source>
        <dbReference type="Proteomes" id="UP000218231"/>
    </source>
</evidence>
<dbReference type="AlphaFoldDB" id="A0A2A2KMP8"/>
<accession>A0A2A2KMP8</accession>
<feature type="domain" description="Sec23/Sec24 helical" evidence="1">
    <location>
        <begin position="2"/>
        <end position="90"/>
    </location>
</feature>
<dbReference type="InterPro" id="IPR050550">
    <property type="entry name" value="SEC23_SEC24_subfamily"/>
</dbReference>
<protein>
    <recommendedName>
        <fullName evidence="1">Sec23/Sec24 helical domain-containing protein</fullName>
    </recommendedName>
</protein>
<dbReference type="SUPFAM" id="SSF82754">
    <property type="entry name" value="C-terminal, gelsolin-like domain of Sec23/24"/>
    <property type="match status" value="1"/>
</dbReference>
<organism evidence="2 3">
    <name type="scientific">Diploscapter pachys</name>
    <dbReference type="NCBI Taxonomy" id="2018661"/>
    <lineage>
        <taxon>Eukaryota</taxon>
        <taxon>Metazoa</taxon>
        <taxon>Ecdysozoa</taxon>
        <taxon>Nematoda</taxon>
        <taxon>Chromadorea</taxon>
        <taxon>Rhabditida</taxon>
        <taxon>Rhabditina</taxon>
        <taxon>Rhabditomorpha</taxon>
        <taxon>Rhabditoidea</taxon>
        <taxon>Rhabditidae</taxon>
        <taxon>Diploscapter</taxon>
    </lineage>
</organism>
<keyword evidence="3" id="KW-1185">Reference proteome</keyword>
<dbReference type="EMBL" id="LIAE01008210">
    <property type="protein sequence ID" value="PAV75117.1"/>
    <property type="molecule type" value="Genomic_DNA"/>
</dbReference>
<dbReference type="GO" id="GO:0070971">
    <property type="term" value="C:endoplasmic reticulum exit site"/>
    <property type="evidence" value="ECO:0007669"/>
    <property type="project" value="TreeGrafter"/>
</dbReference>
<gene>
    <name evidence="2" type="ORF">WR25_17614</name>
</gene>
<dbReference type="GO" id="GO:0006886">
    <property type="term" value="P:intracellular protein transport"/>
    <property type="evidence" value="ECO:0007669"/>
    <property type="project" value="InterPro"/>
</dbReference>